<evidence type="ECO:0000313" key="2">
    <source>
        <dbReference type="Proteomes" id="UP000694892"/>
    </source>
</evidence>
<proteinExistence type="predicted"/>
<protein>
    <submittedName>
        <fullName evidence="1">Uncharacterized protein</fullName>
    </submittedName>
</protein>
<accession>A0A974CU11</accession>
<name>A0A974CU11_XENLA</name>
<dbReference type="EMBL" id="CM004474">
    <property type="protein sequence ID" value="OCT79794.1"/>
    <property type="molecule type" value="Genomic_DNA"/>
</dbReference>
<dbReference type="Proteomes" id="UP000694892">
    <property type="component" value="Chromosome 5L"/>
</dbReference>
<evidence type="ECO:0000313" key="1">
    <source>
        <dbReference type="EMBL" id="OCT79794.1"/>
    </source>
</evidence>
<reference evidence="2" key="1">
    <citation type="journal article" date="2016" name="Nature">
        <title>Genome evolution in the allotetraploid frog Xenopus laevis.</title>
        <authorList>
            <person name="Session A.M."/>
            <person name="Uno Y."/>
            <person name="Kwon T."/>
            <person name="Chapman J.A."/>
            <person name="Toyoda A."/>
            <person name="Takahashi S."/>
            <person name="Fukui A."/>
            <person name="Hikosaka A."/>
            <person name="Suzuki A."/>
            <person name="Kondo M."/>
            <person name="van Heeringen S.J."/>
            <person name="Quigley I."/>
            <person name="Heinz S."/>
            <person name="Ogino H."/>
            <person name="Ochi H."/>
            <person name="Hellsten U."/>
            <person name="Lyons J.B."/>
            <person name="Simakov O."/>
            <person name="Putnam N."/>
            <person name="Stites J."/>
            <person name="Kuroki Y."/>
            <person name="Tanaka T."/>
            <person name="Michiue T."/>
            <person name="Watanabe M."/>
            <person name="Bogdanovic O."/>
            <person name="Lister R."/>
            <person name="Georgiou G."/>
            <person name="Paranjpe S.S."/>
            <person name="van Kruijsbergen I."/>
            <person name="Shu S."/>
            <person name="Carlson J."/>
            <person name="Kinoshita T."/>
            <person name="Ohta Y."/>
            <person name="Mawaribuchi S."/>
            <person name="Jenkins J."/>
            <person name="Grimwood J."/>
            <person name="Schmutz J."/>
            <person name="Mitros T."/>
            <person name="Mozaffari S.V."/>
            <person name="Suzuki Y."/>
            <person name="Haramoto Y."/>
            <person name="Yamamoto T.S."/>
            <person name="Takagi C."/>
            <person name="Heald R."/>
            <person name="Miller K."/>
            <person name="Haudenschild C."/>
            <person name="Kitzman J."/>
            <person name="Nakayama T."/>
            <person name="Izutsu Y."/>
            <person name="Robert J."/>
            <person name="Fortriede J."/>
            <person name="Burns K."/>
            <person name="Lotay V."/>
            <person name="Karimi K."/>
            <person name="Yasuoka Y."/>
            <person name="Dichmann D.S."/>
            <person name="Flajnik M.F."/>
            <person name="Houston D.W."/>
            <person name="Shendure J."/>
            <person name="DuPasquier L."/>
            <person name="Vize P.D."/>
            <person name="Zorn A.M."/>
            <person name="Ito M."/>
            <person name="Marcotte E.M."/>
            <person name="Wallingford J.B."/>
            <person name="Ito Y."/>
            <person name="Asashima M."/>
            <person name="Ueno N."/>
            <person name="Matsuda Y."/>
            <person name="Veenstra G.J."/>
            <person name="Fujiyama A."/>
            <person name="Harland R.M."/>
            <person name="Taira M."/>
            <person name="Rokhsar D.S."/>
        </authorList>
    </citation>
    <scope>NUCLEOTIDE SEQUENCE [LARGE SCALE GENOMIC DNA]</scope>
    <source>
        <strain evidence="2">J</strain>
    </source>
</reference>
<dbReference type="AlphaFoldDB" id="A0A974CU11"/>
<gene>
    <name evidence="1" type="ORF">XELAEV_18026605mg</name>
</gene>
<sequence>MNKDQLKTCLELSIQSCRINAATSSDIAISYLISVACTSTHFLYIHKHVAILIKKNNKHLYQSKNSFFVYQNCFQGTCKSKGIYHSFAFISSNSSYDHSILSYCQIHIQADATCDFFSTTEKHGYGPVPPAVVFSVQTHPVGTVTEPATRSIYIFLVGGENITGQIYYGSN</sequence>
<organism evidence="1 2">
    <name type="scientific">Xenopus laevis</name>
    <name type="common">African clawed frog</name>
    <dbReference type="NCBI Taxonomy" id="8355"/>
    <lineage>
        <taxon>Eukaryota</taxon>
        <taxon>Metazoa</taxon>
        <taxon>Chordata</taxon>
        <taxon>Craniata</taxon>
        <taxon>Vertebrata</taxon>
        <taxon>Euteleostomi</taxon>
        <taxon>Amphibia</taxon>
        <taxon>Batrachia</taxon>
        <taxon>Anura</taxon>
        <taxon>Pipoidea</taxon>
        <taxon>Pipidae</taxon>
        <taxon>Xenopodinae</taxon>
        <taxon>Xenopus</taxon>
        <taxon>Xenopus</taxon>
    </lineage>
</organism>